<keyword evidence="6" id="KW-0540">Nuclease</keyword>
<dbReference type="REBASE" id="477929">
    <property type="entry name" value="S.MspCANORF10805P"/>
</dbReference>
<keyword evidence="2" id="KW-0680">Restriction system</keyword>
<dbReference type="InterPro" id="IPR000055">
    <property type="entry name" value="Restrct_endonuc_typeI_TRD"/>
</dbReference>
<sequence>MSVPELRFPEFEGEWDEFKLKEISTEIKRTSENVNEDVLTISASVGFISQKERWNKVIAGNSLKKYVLLKKNEFSYNRGNSKLFPYGCIYRLKNHDSALVPNVYRSFSLNGQNPLFFEQYFIGGYIDRQLRRIISSSARMDGLLNISKSDFFDVKIKAPKIDEQAKIGFFLAKVDEKIEKLEKKLELWEAYKKGMMQKIFSQELRFKDENGEDYPDWEEKKLTETGKIVTGNTPSTKNKEYYHEGTYLWVTPTDISSSKYIKSTERKLSDAGIKKARIVSKNSVLITCIASIGKNCIITENGSFNQQINAITPKKEFSHEFMYYIIDKNSEKLKKFAGITATPILNKKSFENMKFEFPCLDEQIKISNSLSSLDNKLGYLNGEIQINYNFKKGLLQKMFC</sequence>
<gene>
    <name evidence="6" type="ORF">HYG87_10810</name>
</gene>
<feature type="domain" description="Type I restriction modification DNA specificity" evidence="5">
    <location>
        <begin position="216"/>
        <end position="381"/>
    </location>
</feature>
<dbReference type="GO" id="GO:0003677">
    <property type="term" value="F:DNA binding"/>
    <property type="evidence" value="ECO:0007669"/>
    <property type="project" value="UniProtKB-KW"/>
</dbReference>
<comment type="similarity">
    <text evidence="1">Belongs to the type-I restriction system S methylase family.</text>
</comment>
<reference evidence="6" key="1">
    <citation type="submission" date="2020-07" db="EMBL/GenBank/DDBJ databases">
        <title>Methanobacterium. sp. MethCan genome.</title>
        <authorList>
            <person name="Postec A."/>
            <person name="Quemeneur M."/>
        </authorList>
    </citation>
    <scope>NUCLEOTIDE SEQUENCE</scope>
    <source>
        <strain evidence="6">MethCAN</strain>
    </source>
</reference>
<dbReference type="AlphaFoldDB" id="A0A8T8K8Q4"/>
<dbReference type="GO" id="GO:0004519">
    <property type="term" value="F:endonuclease activity"/>
    <property type="evidence" value="ECO:0007669"/>
    <property type="project" value="UniProtKB-KW"/>
</dbReference>
<dbReference type="PANTHER" id="PTHR30408">
    <property type="entry name" value="TYPE-1 RESTRICTION ENZYME ECOKI SPECIFICITY PROTEIN"/>
    <property type="match status" value="1"/>
</dbReference>
<dbReference type="CDD" id="cd17286">
    <property type="entry name" value="RMtype1_S_Lla161ORF747P_TRD1-CR1_like"/>
    <property type="match status" value="1"/>
</dbReference>
<evidence type="ECO:0000256" key="2">
    <source>
        <dbReference type="ARBA" id="ARBA00022747"/>
    </source>
</evidence>
<accession>A0A8T8K8Q4</accession>
<feature type="coiled-coil region" evidence="4">
    <location>
        <begin position="171"/>
        <end position="198"/>
    </location>
</feature>
<evidence type="ECO:0000256" key="1">
    <source>
        <dbReference type="ARBA" id="ARBA00010923"/>
    </source>
</evidence>
<dbReference type="KEGG" id="meme:HYG87_10810"/>
<evidence type="ECO:0000256" key="4">
    <source>
        <dbReference type="SAM" id="Coils"/>
    </source>
</evidence>
<dbReference type="Proteomes" id="UP000681041">
    <property type="component" value="Chromosome"/>
</dbReference>
<keyword evidence="6" id="KW-0255">Endonuclease</keyword>
<keyword evidence="3" id="KW-0238">DNA-binding</keyword>
<dbReference type="EMBL" id="CP058560">
    <property type="protein sequence ID" value="QUH24212.1"/>
    <property type="molecule type" value="Genomic_DNA"/>
</dbReference>
<evidence type="ECO:0000313" key="6">
    <source>
        <dbReference type="EMBL" id="QUH24212.1"/>
    </source>
</evidence>
<name>A0A8T8K8Q4_9EURY</name>
<proteinExistence type="inferred from homology"/>
<dbReference type="Pfam" id="PF01420">
    <property type="entry name" value="Methylase_S"/>
    <property type="match status" value="1"/>
</dbReference>
<dbReference type="GO" id="GO:0009307">
    <property type="term" value="P:DNA restriction-modification system"/>
    <property type="evidence" value="ECO:0007669"/>
    <property type="project" value="UniProtKB-KW"/>
</dbReference>
<organism evidence="6 7">
    <name type="scientific">Methanobacterium alkalithermotolerans</name>
    <dbReference type="NCBI Taxonomy" id="2731220"/>
    <lineage>
        <taxon>Archaea</taxon>
        <taxon>Methanobacteriati</taxon>
        <taxon>Methanobacteriota</taxon>
        <taxon>Methanomada group</taxon>
        <taxon>Methanobacteria</taxon>
        <taxon>Methanobacteriales</taxon>
        <taxon>Methanobacteriaceae</taxon>
        <taxon>Methanobacterium</taxon>
    </lineage>
</organism>
<dbReference type="OrthoDB" id="81835at2157"/>
<evidence type="ECO:0000259" key="5">
    <source>
        <dbReference type="Pfam" id="PF01420"/>
    </source>
</evidence>
<evidence type="ECO:0000313" key="7">
    <source>
        <dbReference type="Proteomes" id="UP000681041"/>
    </source>
</evidence>
<dbReference type="InterPro" id="IPR044946">
    <property type="entry name" value="Restrct_endonuc_typeI_TRD_sf"/>
</dbReference>
<evidence type="ECO:0000256" key="3">
    <source>
        <dbReference type="ARBA" id="ARBA00023125"/>
    </source>
</evidence>
<keyword evidence="4" id="KW-0175">Coiled coil</keyword>
<dbReference type="GeneID" id="64821261"/>
<dbReference type="Gene3D" id="3.90.220.20">
    <property type="entry name" value="DNA methylase specificity domains"/>
    <property type="match status" value="2"/>
</dbReference>
<dbReference type="SUPFAM" id="SSF116734">
    <property type="entry name" value="DNA methylase specificity domain"/>
    <property type="match status" value="2"/>
</dbReference>
<keyword evidence="7" id="KW-1185">Reference proteome</keyword>
<keyword evidence="6" id="KW-0378">Hydrolase</keyword>
<protein>
    <submittedName>
        <fullName evidence="6">Restriction endonuclease subunit S</fullName>
    </submittedName>
</protein>
<dbReference type="Gene3D" id="1.10.287.1120">
    <property type="entry name" value="Bipartite methylase S protein"/>
    <property type="match status" value="1"/>
</dbReference>
<dbReference type="InterPro" id="IPR052021">
    <property type="entry name" value="Type-I_RS_S_subunit"/>
</dbReference>
<dbReference type="RefSeq" id="WP_211533171.1">
    <property type="nucleotide sequence ID" value="NZ_CP058560.1"/>
</dbReference>
<dbReference type="PANTHER" id="PTHR30408:SF12">
    <property type="entry name" value="TYPE I RESTRICTION ENZYME MJAVIII SPECIFICITY SUBUNIT"/>
    <property type="match status" value="1"/>
</dbReference>